<organism evidence="2 3">
    <name type="scientific">Cardiocondyla obscurior</name>
    <dbReference type="NCBI Taxonomy" id="286306"/>
    <lineage>
        <taxon>Eukaryota</taxon>
        <taxon>Metazoa</taxon>
        <taxon>Ecdysozoa</taxon>
        <taxon>Arthropoda</taxon>
        <taxon>Hexapoda</taxon>
        <taxon>Insecta</taxon>
        <taxon>Pterygota</taxon>
        <taxon>Neoptera</taxon>
        <taxon>Endopterygota</taxon>
        <taxon>Hymenoptera</taxon>
        <taxon>Apocrita</taxon>
        <taxon>Aculeata</taxon>
        <taxon>Formicoidea</taxon>
        <taxon>Formicidae</taxon>
        <taxon>Myrmicinae</taxon>
        <taxon>Cardiocondyla</taxon>
    </lineage>
</organism>
<dbReference type="AlphaFoldDB" id="A0AAW2FI85"/>
<evidence type="ECO:0000256" key="1">
    <source>
        <dbReference type="SAM" id="MobiDB-lite"/>
    </source>
</evidence>
<protein>
    <submittedName>
        <fullName evidence="2">Uncharacterized protein</fullName>
    </submittedName>
</protein>
<dbReference type="EMBL" id="JADYXP020000010">
    <property type="protein sequence ID" value="KAL0115674.1"/>
    <property type="molecule type" value="Genomic_DNA"/>
</dbReference>
<evidence type="ECO:0000313" key="3">
    <source>
        <dbReference type="Proteomes" id="UP001430953"/>
    </source>
</evidence>
<gene>
    <name evidence="2" type="ORF">PUN28_010893</name>
</gene>
<name>A0AAW2FI85_9HYME</name>
<feature type="compositionally biased region" description="Basic residues" evidence="1">
    <location>
        <begin position="18"/>
        <end position="30"/>
    </location>
</feature>
<dbReference type="Proteomes" id="UP001430953">
    <property type="component" value="Unassembled WGS sequence"/>
</dbReference>
<reference evidence="2 3" key="1">
    <citation type="submission" date="2023-03" db="EMBL/GenBank/DDBJ databases">
        <title>High recombination rates correlate with genetic variation in Cardiocondyla obscurior ants.</title>
        <authorList>
            <person name="Errbii M."/>
        </authorList>
    </citation>
    <scope>NUCLEOTIDE SEQUENCE [LARGE SCALE GENOMIC DNA]</scope>
    <source>
        <strain evidence="2">Alpha-2009</strain>
        <tissue evidence="2">Whole body</tissue>
    </source>
</reference>
<sequence length="110" mass="12079">MSLPATPTETNPEQGTPGRKKIRRERRKTKTALTPELVPTSPSSPPVGVARAPQITFIQVFSSQQPFVGILKSDRTDETSTTRTLSASWSGSHSWRTIRCPALLGLLEYS</sequence>
<proteinExistence type="predicted"/>
<feature type="region of interest" description="Disordered" evidence="1">
    <location>
        <begin position="1"/>
        <end position="49"/>
    </location>
</feature>
<accession>A0AAW2FI85</accession>
<evidence type="ECO:0000313" key="2">
    <source>
        <dbReference type="EMBL" id="KAL0115674.1"/>
    </source>
</evidence>
<feature type="compositionally biased region" description="Polar residues" evidence="1">
    <location>
        <begin position="1"/>
        <end position="14"/>
    </location>
</feature>
<comment type="caution">
    <text evidence="2">The sequence shown here is derived from an EMBL/GenBank/DDBJ whole genome shotgun (WGS) entry which is preliminary data.</text>
</comment>
<keyword evidence="3" id="KW-1185">Reference proteome</keyword>
<feature type="compositionally biased region" description="Low complexity" evidence="1">
    <location>
        <begin position="31"/>
        <end position="41"/>
    </location>
</feature>